<evidence type="ECO:0000313" key="2">
    <source>
        <dbReference type="EMBL" id="KAF4416995.1"/>
    </source>
</evidence>
<dbReference type="SUPFAM" id="SSF48403">
    <property type="entry name" value="Ankyrin repeat"/>
    <property type="match status" value="1"/>
</dbReference>
<dbReference type="PANTHER" id="PTHR46224">
    <property type="entry name" value="ANKYRIN REPEAT FAMILY PROTEIN"/>
    <property type="match status" value="1"/>
</dbReference>
<gene>
    <name evidence="2" type="ORF">FACUT_12536</name>
</gene>
<reference evidence="2 3" key="1">
    <citation type="submission" date="2020-01" db="EMBL/GenBank/DDBJ databases">
        <title>Identification and distribution of gene clusters putatively required for synthesis of sphingolipid metabolism inhibitors in phylogenetically diverse species of the filamentous fungus Fusarium.</title>
        <authorList>
            <person name="Kim H.-S."/>
            <person name="Busman M."/>
            <person name="Brown D.W."/>
            <person name="Divon H."/>
            <person name="Uhlig S."/>
            <person name="Proctor R.H."/>
        </authorList>
    </citation>
    <scope>NUCLEOTIDE SEQUENCE [LARGE SCALE GENOMIC DNA]</scope>
    <source>
        <strain evidence="2 3">NRRL 13308</strain>
    </source>
</reference>
<organism evidence="2 3">
    <name type="scientific">Fusarium acutatum</name>
    <dbReference type="NCBI Taxonomy" id="78861"/>
    <lineage>
        <taxon>Eukaryota</taxon>
        <taxon>Fungi</taxon>
        <taxon>Dikarya</taxon>
        <taxon>Ascomycota</taxon>
        <taxon>Pezizomycotina</taxon>
        <taxon>Sordariomycetes</taxon>
        <taxon>Hypocreomycetidae</taxon>
        <taxon>Hypocreales</taxon>
        <taxon>Nectriaceae</taxon>
        <taxon>Fusarium</taxon>
        <taxon>Fusarium fujikuroi species complex</taxon>
    </lineage>
</organism>
<dbReference type="InterPro" id="IPR051616">
    <property type="entry name" value="Cul2-RING_E3_ligase_SR"/>
</dbReference>
<keyword evidence="1" id="KW-0040">ANK repeat</keyword>
<feature type="repeat" description="ANK" evidence="1">
    <location>
        <begin position="7"/>
        <end position="45"/>
    </location>
</feature>
<dbReference type="Gene3D" id="1.25.40.20">
    <property type="entry name" value="Ankyrin repeat-containing domain"/>
    <property type="match status" value="2"/>
</dbReference>
<proteinExistence type="predicted"/>
<feature type="repeat" description="ANK" evidence="1">
    <location>
        <begin position="84"/>
        <end position="117"/>
    </location>
</feature>
<dbReference type="InterPro" id="IPR036770">
    <property type="entry name" value="Ankyrin_rpt-contain_sf"/>
</dbReference>
<comment type="caution">
    <text evidence="2">The sequence shown here is derived from an EMBL/GenBank/DDBJ whole genome shotgun (WGS) entry which is preliminary data.</text>
</comment>
<dbReference type="InterPro" id="IPR002110">
    <property type="entry name" value="Ankyrin_rpt"/>
</dbReference>
<dbReference type="PANTHER" id="PTHR46224:SF64">
    <property type="entry name" value="IQ MOTIF AND ANKYRIN REPEAT DOMAIN-CONTAINING PROTEIN 1"/>
    <property type="match status" value="1"/>
</dbReference>
<evidence type="ECO:0000313" key="3">
    <source>
        <dbReference type="Proteomes" id="UP000536711"/>
    </source>
</evidence>
<dbReference type="PROSITE" id="PS50088">
    <property type="entry name" value="ANK_REPEAT"/>
    <property type="match status" value="2"/>
</dbReference>
<sequence>MNVQDTGGNTPSHYAAQNYGQSSKQYTTILKLLRNRGADASIRNKSETPLYTFFFGGSNYKPFHTDAIAILPAHGAKVTDNDDNGNTPLHLASSYPNQVDAISLLLRQGANPAISNSKLETPLHRAAGGSFCRVKDINRMAAEKTEAQENILAKLVKIGGTTLMDLPNAEGKSIKQIFEELGKEWKEQEDKDWLIRNGWGRGRPGNRTIKL</sequence>
<dbReference type="EMBL" id="JAADJF010000460">
    <property type="protein sequence ID" value="KAF4416995.1"/>
    <property type="molecule type" value="Genomic_DNA"/>
</dbReference>
<evidence type="ECO:0000256" key="1">
    <source>
        <dbReference type="PROSITE-ProRule" id="PRU00023"/>
    </source>
</evidence>
<accession>A0A8H4JAW9</accession>
<dbReference type="Proteomes" id="UP000536711">
    <property type="component" value="Unassembled WGS sequence"/>
</dbReference>
<evidence type="ECO:0008006" key="4">
    <source>
        <dbReference type="Google" id="ProtNLM"/>
    </source>
</evidence>
<protein>
    <recommendedName>
        <fullName evidence="4">Ankyrin</fullName>
    </recommendedName>
</protein>
<dbReference type="Pfam" id="PF12796">
    <property type="entry name" value="Ank_2"/>
    <property type="match status" value="1"/>
</dbReference>
<name>A0A8H4JAW9_9HYPO</name>
<keyword evidence="3" id="KW-1185">Reference proteome</keyword>
<dbReference type="PROSITE" id="PS50297">
    <property type="entry name" value="ANK_REP_REGION"/>
    <property type="match status" value="1"/>
</dbReference>
<dbReference type="AlphaFoldDB" id="A0A8H4JAW9"/>
<dbReference type="OrthoDB" id="823504at2759"/>
<dbReference type="SMART" id="SM00248">
    <property type="entry name" value="ANK"/>
    <property type="match status" value="2"/>
</dbReference>